<evidence type="ECO:0000256" key="12">
    <source>
        <dbReference type="ARBA" id="ARBA00022968"/>
    </source>
</evidence>
<keyword evidence="14 18" id="KW-0472">Membrane</keyword>
<dbReference type="EMBL" id="PIPU01000005">
    <property type="protein sequence ID" value="RUO47013.1"/>
    <property type="molecule type" value="Genomic_DNA"/>
</dbReference>
<dbReference type="InterPro" id="IPR022826">
    <property type="entry name" value="KDO_kinase"/>
</dbReference>
<evidence type="ECO:0000256" key="19">
    <source>
        <dbReference type="PIRSR" id="PIRSR639901-1"/>
    </source>
</evidence>
<evidence type="ECO:0000256" key="15">
    <source>
        <dbReference type="ARBA" id="ARBA00029511"/>
    </source>
</evidence>
<dbReference type="Gene3D" id="3.40.50.2000">
    <property type="entry name" value="Glycogen Phosphorylase B"/>
    <property type="match status" value="1"/>
</dbReference>
<reference evidence="24" key="1">
    <citation type="journal article" date="2018" name="Front. Microbiol.">
        <title>Genome-Based Analysis Reveals the Taxonomy and Diversity of the Family Idiomarinaceae.</title>
        <authorList>
            <person name="Liu Y."/>
            <person name="Lai Q."/>
            <person name="Shao Z."/>
        </authorList>
    </citation>
    <scope>NUCLEOTIDE SEQUENCE [LARGE SCALE GENOMIC DNA]</scope>
    <source>
        <strain evidence="24">908033</strain>
    </source>
</reference>
<dbReference type="InterPro" id="IPR039901">
    <property type="entry name" value="Kdotransferase"/>
</dbReference>
<dbReference type="FunFam" id="3.40.50.11720:FF:000001">
    <property type="entry name" value="3-deoxy-D-manno-octulosonic acid transferase"/>
    <property type="match status" value="1"/>
</dbReference>
<evidence type="ECO:0000256" key="9">
    <source>
        <dbReference type="ARBA" id="ARBA00022741"/>
    </source>
</evidence>
<dbReference type="FunFam" id="3.40.50.2000:FF:000032">
    <property type="entry name" value="3-deoxy-D-manno-octulosonic acid transferase"/>
    <property type="match status" value="1"/>
</dbReference>
<dbReference type="Gene3D" id="3.40.50.11720">
    <property type="entry name" value="3-Deoxy-D-manno-octulosonic-acid transferase, N-terminal domain"/>
    <property type="match status" value="1"/>
</dbReference>
<dbReference type="Pfam" id="PF06293">
    <property type="entry name" value="Kdo"/>
    <property type="match status" value="1"/>
</dbReference>
<dbReference type="EC" id="2.7.1.166" evidence="18"/>
<evidence type="ECO:0000256" key="7">
    <source>
        <dbReference type="ARBA" id="ARBA00022519"/>
    </source>
</evidence>
<dbReference type="AlphaFoldDB" id="A0A432XE58"/>
<dbReference type="Pfam" id="PF00534">
    <property type="entry name" value="Glycos_transf_1"/>
    <property type="match status" value="1"/>
</dbReference>
<dbReference type="NCBIfam" id="NF004388">
    <property type="entry name" value="PRK05749.1-4"/>
    <property type="match status" value="1"/>
</dbReference>
<dbReference type="InterPro" id="IPR011009">
    <property type="entry name" value="Kinase-like_dom_sf"/>
</dbReference>
<comment type="similarity">
    <text evidence="4">Belongs to the glycosyltransferase group 1 family. Glycosyltransferase 30 subfamily.</text>
</comment>
<dbReference type="RefSeq" id="WP_092840689.1">
    <property type="nucleotide sequence ID" value="NZ_FPCF01000004.1"/>
</dbReference>
<dbReference type="GO" id="GO:0016301">
    <property type="term" value="F:kinase activity"/>
    <property type="evidence" value="ECO:0007669"/>
    <property type="project" value="UniProtKB-KW"/>
</dbReference>
<keyword evidence="7 18" id="KW-0997">Cell inner membrane</keyword>
<dbReference type="GO" id="GO:0005524">
    <property type="term" value="F:ATP binding"/>
    <property type="evidence" value="ECO:0007669"/>
    <property type="project" value="UniProtKB-UniRule"/>
</dbReference>
<evidence type="ECO:0000256" key="20">
    <source>
        <dbReference type="PIRSR" id="PIRSR639901-2"/>
    </source>
</evidence>
<evidence type="ECO:0000256" key="1">
    <source>
        <dbReference type="ARBA" id="ARBA00004388"/>
    </source>
</evidence>
<gene>
    <name evidence="18" type="primary">kdkA</name>
    <name evidence="23" type="ORF">CWE24_09790</name>
</gene>
<protein>
    <recommendedName>
        <fullName evidence="15 18">3-deoxy-D-manno-octulosonic acid kinase</fullName>
        <shortName evidence="18">Kdo kinase</shortName>
        <ecNumber evidence="18">2.7.1.166</ecNumber>
    </recommendedName>
</protein>
<keyword evidence="9 18" id="KW-0547">Nucleotide-binding</keyword>
<dbReference type="OrthoDB" id="9789797at2"/>
<evidence type="ECO:0000256" key="6">
    <source>
        <dbReference type="ARBA" id="ARBA00022475"/>
    </source>
</evidence>
<dbReference type="NCBIfam" id="NF002475">
    <property type="entry name" value="PRK01723.1"/>
    <property type="match status" value="1"/>
</dbReference>
<evidence type="ECO:0000256" key="16">
    <source>
        <dbReference type="ARBA" id="ARBA00034417"/>
    </source>
</evidence>
<feature type="domain" description="Glycosyl transferase family 1" evidence="21">
    <location>
        <begin position="245"/>
        <end position="398"/>
    </location>
</feature>
<dbReference type="GO" id="GO:0009245">
    <property type="term" value="P:lipid A biosynthetic process"/>
    <property type="evidence" value="ECO:0007669"/>
    <property type="project" value="TreeGrafter"/>
</dbReference>
<dbReference type="Pfam" id="PF04413">
    <property type="entry name" value="Glycos_transf_N"/>
    <property type="match status" value="1"/>
</dbReference>
<keyword evidence="12" id="KW-0812">Transmembrane</keyword>
<feature type="domain" description="3-deoxy-D-manno-octulosonic-acid transferase N-terminal" evidence="22">
    <location>
        <begin position="32"/>
        <end position="211"/>
    </location>
</feature>
<comment type="catalytic activity">
    <reaction evidence="17">
        <text>lipid IVA (E. coli) + CMP-3-deoxy-beta-D-manno-octulosonate = alpha-Kdo-(2-&gt;6)-lipid IVA (E. coli) + CMP + H(+)</text>
        <dbReference type="Rhea" id="RHEA:28066"/>
        <dbReference type="ChEBI" id="CHEBI:15378"/>
        <dbReference type="ChEBI" id="CHEBI:58603"/>
        <dbReference type="ChEBI" id="CHEBI:60364"/>
        <dbReference type="ChEBI" id="CHEBI:60377"/>
        <dbReference type="ChEBI" id="CHEBI:85987"/>
        <dbReference type="EC" id="2.4.99.12"/>
    </reaction>
</comment>
<dbReference type="SUPFAM" id="SSF56112">
    <property type="entry name" value="Protein kinase-like (PK-like)"/>
    <property type="match status" value="1"/>
</dbReference>
<evidence type="ECO:0000313" key="23">
    <source>
        <dbReference type="EMBL" id="RUO47013.1"/>
    </source>
</evidence>
<dbReference type="UniPathway" id="UPA00958"/>
<keyword evidence="12" id="KW-0735">Signal-anchor</keyword>
<evidence type="ECO:0000256" key="8">
    <source>
        <dbReference type="ARBA" id="ARBA00022679"/>
    </source>
</evidence>
<name>A0A432XE58_9GAMM</name>
<dbReference type="PANTHER" id="PTHR42755:SF1">
    <property type="entry name" value="3-DEOXY-D-MANNO-OCTULOSONIC ACID TRANSFERASE, MITOCHONDRIAL-RELATED"/>
    <property type="match status" value="1"/>
</dbReference>
<evidence type="ECO:0000256" key="2">
    <source>
        <dbReference type="ARBA" id="ARBA00004515"/>
    </source>
</evidence>
<organism evidence="23 24">
    <name type="scientific">Pseudidiomarina donghaiensis</name>
    <dbReference type="NCBI Taxonomy" id="519452"/>
    <lineage>
        <taxon>Bacteria</taxon>
        <taxon>Pseudomonadati</taxon>
        <taxon>Pseudomonadota</taxon>
        <taxon>Gammaproteobacteria</taxon>
        <taxon>Alteromonadales</taxon>
        <taxon>Idiomarinaceae</taxon>
        <taxon>Pseudidiomarina</taxon>
    </lineage>
</organism>
<comment type="similarity">
    <text evidence="5 18">Belongs to the protein kinase superfamily. KdkA/RfaP family.</text>
</comment>
<feature type="site" description="Transition state stabilizer" evidence="20">
    <location>
        <position position="208"/>
    </location>
</feature>
<dbReference type="HAMAP" id="MF_00521">
    <property type="entry name" value="KDO_kinase"/>
    <property type="match status" value="1"/>
</dbReference>
<dbReference type="SUPFAM" id="SSF53756">
    <property type="entry name" value="UDP-Glycosyltransferase/glycogen phosphorylase"/>
    <property type="match status" value="1"/>
</dbReference>
<keyword evidence="24" id="KW-1185">Reference proteome</keyword>
<keyword evidence="10 18" id="KW-0418">Kinase</keyword>
<evidence type="ECO:0000256" key="3">
    <source>
        <dbReference type="ARBA" id="ARBA00004713"/>
    </source>
</evidence>
<dbReference type="GO" id="GO:0043842">
    <property type="term" value="F:Kdo transferase activity"/>
    <property type="evidence" value="ECO:0007669"/>
    <property type="project" value="UniProtKB-EC"/>
</dbReference>
<dbReference type="Gene3D" id="1.10.510.10">
    <property type="entry name" value="Transferase(Phosphotransferase) domain 1"/>
    <property type="match status" value="1"/>
</dbReference>
<evidence type="ECO:0000256" key="18">
    <source>
        <dbReference type="HAMAP-Rule" id="MF_00521"/>
    </source>
</evidence>
<evidence type="ECO:0000256" key="17">
    <source>
        <dbReference type="ARBA" id="ARBA00049183"/>
    </source>
</evidence>
<evidence type="ECO:0000259" key="22">
    <source>
        <dbReference type="Pfam" id="PF04413"/>
    </source>
</evidence>
<evidence type="ECO:0000313" key="24">
    <source>
        <dbReference type="Proteomes" id="UP000286985"/>
    </source>
</evidence>
<keyword evidence="11 18" id="KW-0067">ATP-binding</keyword>
<dbReference type="GO" id="GO:0009244">
    <property type="term" value="P:lipopolysaccharide core region biosynthetic process"/>
    <property type="evidence" value="ECO:0007669"/>
    <property type="project" value="UniProtKB-UniRule"/>
</dbReference>
<feature type="site" description="Transition state stabilizer" evidence="20">
    <location>
        <position position="130"/>
    </location>
</feature>
<evidence type="ECO:0000256" key="11">
    <source>
        <dbReference type="ARBA" id="ARBA00022840"/>
    </source>
</evidence>
<comment type="catalytic activity">
    <reaction evidence="16 18">
        <text>an alpha-Kdo-(2-&gt;6)-lipid IVA + ATP = a 4-O-phospho-alpha-Kdo-(2-&gt;6)-lipid IVA + ADP + H(+)</text>
        <dbReference type="Rhea" id="RHEA:74271"/>
        <dbReference type="ChEBI" id="CHEBI:15378"/>
        <dbReference type="ChEBI" id="CHEBI:30616"/>
        <dbReference type="ChEBI" id="CHEBI:176428"/>
        <dbReference type="ChEBI" id="CHEBI:193140"/>
        <dbReference type="ChEBI" id="CHEBI:456216"/>
        <dbReference type="EC" id="2.7.1.166"/>
    </reaction>
</comment>
<comment type="caution">
    <text evidence="23">The sequence shown here is derived from an EMBL/GenBank/DDBJ whole genome shotgun (WGS) entry which is preliminary data.</text>
</comment>
<evidence type="ECO:0000256" key="14">
    <source>
        <dbReference type="ARBA" id="ARBA00023136"/>
    </source>
</evidence>
<comment type="function">
    <text evidence="18">Catalyzes the ATP-dependent phosphorylation of the 3-deoxy-D-manno-octulosonic acid (Kdo) residue in Kdo-lipid IV(A) at the 4-OH position.</text>
</comment>
<dbReference type="InterPro" id="IPR001296">
    <property type="entry name" value="Glyco_trans_1"/>
</dbReference>
<keyword evidence="8 18" id="KW-0808">Transferase</keyword>
<dbReference type="InterPro" id="IPR007507">
    <property type="entry name" value="Glycos_transf_N"/>
</dbReference>
<dbReference type="GO" id="GO:0016773">
    <property type="term" value="F:phosphotransferase activity, alcohol group as acceptor"/>
    <property type="evidence" value="ECO:0007669"/>
    <property type="project" value="UniProtKB-UniRule"/>
</dbReference>
<evidence type="ECO:0000256" key="4">
    <source>
        <dbReference type="ARBA" id="ARBA00006380"/>
    </source>
</evidence>
<evidence type="ECO:0000256" key="10">
    <source>
        <dbReference type="ARBA" id="ARBA00022777"/>
    </source>
</evidence>
<dbReference type="GO" id="GO:0005886">
    <property type="term" value="C:plasma membrane"/>
    <property type="evidence" value="ECO:0007669"/>
    <property type="project" value="UniProtKB-SubCell"/>
</dbReference>
<feature type="active site" evidence="18">
    <location>
        <position position="599"/>
    </location>
</feature>
<evidence type="ECO:0000256" key="5">
    <source>
        <dbReference type="ARBA" id="ARBA00010327"/>
    </source>
</evidence>
<sequence length="673" mass="76510">MTFWYRLLIRLATPLVFVYLWLRGAKAPAYRQRWAERLAKQTVPAQARDGIIIHCVSVGETVAARGLIEAVLAAYPHLPVTLTSMTPTAYDLAQKLFGERVFHSYLPIDTPRAMRRFFDKFSPRLIIILETELWPCMLAQATLRQTPVMVVNARMSERSAKGYKKYAWLVGPIWQQVSFIAAQTQASAENFKQLGVAQQQLAVRGNLKHDIQVPLSTFEQAAHWREKLQRPILLAASTHQGEDEQVLAAFKQILSAYPTALLMIVPRHPERFDSVAQLIEQQQLCYTRRSFNEAVLAKHQVFLADTMGELMLWYALADIAFVGGSLIERGGHNPLEPIATKTPVVSGPYIFNFESLFARLEQCQGVRFANNAQQLADVWGQLLAQPELATELATKAEQEFKNDQGATAAMLADILTVLAAPDNSAQRTMFMMKTENPDKNTTIWFDPDVLAECSSSYFEADYWHQQNKVKGSATGRSTAFFVDAGEHGLLLRHYYRGGLVGKFNKDRFKREAIPQSRAMAEFSLLLKLRELELPVPRPVAARHVKAPLWGYRADILVEVIPNAQDTFKVLLQRQLDEQEWQLIGKTIRQLHDAGVYHSDLNCHNIMLDADGAAWIVDFDKCGFKQAGEWREANLERLLRSLNKELNKAKEANRDFHFDETRDWPLLERGYRAN</sequence>
<feature type="active site" description="Proton acceptor" evidence="19">
    <location>
        <position position="60"/>
    </location>
</feature>
<dbReference type="InterPro" id="IPR038107">
    <property type="entry name" value="Glycos_transf_N_sf"/>
</dbReference>
<proteinExistence type="inferred from homology"/>
<dbReference type="Proteomes" id="UP000286985">
    <property type="component" value="Unassembled WGS sequence"/>
</dbReference>
<keyword evidence="6 18" id="KW-1003">Cell membrane</keyword>
<keyword evidence="13 18" id="KW-0448">Lipopolysaccharide biosynthesis</keyword>
<accession>A0A432XE58</accession>
<comment type="pathway">
    <text evidence="3 18">Bacterial outer membrane biogenesis; LPS core biosynthesis.</text>
</comment>
<comment type="subcellular location">
    <subcellularLocation>
        <location evidence="2 18">Cell inner membrane</location>
        <topology evidence="2 18">Peripheral membrane protein</topology>
        <orientation evidence="2 18">Cytoplasmic side</orientation>
    </subcellularLocation>
    <subcellularLocation>
        <location evidence="1">Cell inner membrane</location>
        <topology evidence="1">Single-pass membrane protein</topology>
        <orientation evidence="1">Cytoplasmic side</orientation>
    </subcellularLocation>
</comment>
<evidence type="ECO:0000256" key="13">
    <source>
        <dbReference type="ARBA" id="ARBA00022985"/>
    </source>
</evidence>
<dbReference type="PANTHER" id="PTHR42755">
    <property type="entry name" value="3-DEOXY-MANNO-OCTULOSONATE CYTIDYLYLTRANSFERASE"/>
    <property type="match status" value="1"/>
</dbReference>
<dbReference type="STRING" id="519452.SAMN04488139_1782"/>
<evidence type="ECO:0000259" key="21">
    <source>
        <dbReference type="Pfam" id="PF00534"/>
    </source>
</evidence>